<accession>A0A089ZCL4</accession>
<dbReference type="Proteomes" id="UP000062768">
    <property type="component" value="Chromosome I"/>
</dbReference>
<reference evidence="15" key="1">
    <citation type="submission" date="2013-12" db="EMBL/GenBank/DDBJ databases">
        <title>The complete genome sequence of Methanobacterium sp. BRM9.</title>
        <authorList>
            <consortium name="Pastoral Greenhouse Gas Research Consortium"/>
            <person name="Kelly W.J."/>
            <person name="Leahy S.C."/>
            <person name="Perry R."/>
            <person name="Li D."/>
            <person name="Altermann E."/>
            <person name="Lambie S.C."/>
            <person name="Attwood G.T."/>
        </authorList>
    </citation>
    <scope>NUCLEOTIDE SEQUENCE [LARGE SCALE GENOMIC DNA]</scope>
    <source>
        <strain evidence="15">BRM9</strain>
    </source>
</reference>
<dbReference type="EMBL" id="CP006933">
    <property type="protein sequence ID" value="AIS31792.1"/>
    <property type="molecule type" value="Genomic_DNA"/>
</dbReference>
<feature type="domain" description="Histidine kinase" evidence="11">
    <location>
        <begin position="283"/>
        <end position="475"/>
    </location>
</feature>
<evidence type="ECO:0000256" key="2">
    <source>
        <dbReference type="ARBA" id="ARBA00012438"/>
    </source>
</evidence>
<dbReference type="NCBIfam" id="TIGR00229">
    <property type="entry name" value="sensory_box"/>
    <property type="match status" value="1"/>
</dbReference>
<dbReference type="Pfam" id="PF07568">
    <property type="entry name" value="HisKA_2"/>
    <property type="match status" value="1"/>
</dbReference>
<keyword evidence="5" id="KW-0547">Nucleotide-binding</keyword>
<evidence type="ECO:0000259" key="13">
    <source>
        <dbReference type="PROSITE" id="PS50112"/>
    </source>
</evidence>
<dbReference type="InterPro" id="IPR013767">
    <property type="entry name" value="PAS_fold"/>
</dbReference>
<evidence type="ECO:0000256" key="5">
    <source>
        <dbReference type="ARBA" id="ARBA00022741"/>
    </source>
</evidence>
<name>A0A089ZCL4_METFO</name>
<evidence type="ECO:0000256" key="4">
    <source>
        <dbReference type="ARBA" id="ARBA00022679"/>
    </source>
</evidence>
<dbReference type="PATRIC" id="fig|2162.10.peg.2107"/>
<dbReference type="CDD" id="cd00156">
    <property type="entry name" value="REC"/>
    <property type="match status" value="1"/>
</dbReference>
<dbReference type="Gene3D" id="3.30.565.10">
    <property type="entry name" value="Histidine kinase-like ATPase, C-terminal domain"/>
    <property type="match status" value="1"/>
</dbReference>
<dbReference type="SUPFAM" id="SSF55785">
    <property type="entry name" value="PYP-like sensor domain (PAS domain)"/>
    <property type="match status" value="1"/>
</dbReference>
<dbReference type="SMART" id="SM00448">
    <property type="entry name" value="REC"/>
    <property type="match status" value="1"/>
</dbReference>
<protein>
    <recommendedName>
        <fullName evidence="2">histidine kinase</fullName>
        <ecNumber evidence="2">2.7.13.3</ecNumber>
    </recommendedName>
</protein>
<organism evidence="15 17">
    <name type="scientific">Methanobacterium formicicum</name>
    <dbReference type="NCBI Taxonomy" id="2162"/>
    <lineage>
        <taxon>Archaea</taxon>
        <taxon>Methanobacteriati</taxon>
        <taxon>Methanobacteriota</taxon>
        <taxon>Methanomada group</taxon>
        <taxon>Methanobacteria</taxon>
        <taxon>Methanobacteriales</taxon>
        <taxon>Methanobacteriaceae</taxon>
        <taxon>Methanobacterium</taxon>
    </lineage>
</organism>
<evidence type="ECO:0000259" key="14">
    <source>
        <dbReference type="PROSITE" id="PS50113"/>
    </source>
</evidence>
<dbReference type="EMBL" id="LN734822">
    <property type="protein sequence ID" value="CEL25656.1"/>
    <property type="molecule type" value="Genomic_DNA"/>
</dbReference>
<dbReference type="CDD" id="cd00130">
    <property type="entry name" value="PAS"/>
    <property type="match status" value="1"/>
</dbReference>
<dbReference type="GO" id="GO:0006355">
    <property type="term" value="P:regulation of DNA-templated transcription"/>
    <property type="evidence" value="ECO:0007669"/>
    <property type="project" value="InterPro"/>
</dbReference>
<dbReference type="PROSITE" id="PS50109">
    <property type="entry name" value="HIS_KIN"/>
    <property type="match status" value="1"/>
</dbReference>
<dbReference type="InterPro" id="IPR011495">
    <property type="entry name" value="Sig_transdc_His_kin_sub2_dim/P"/>
</dbReference>
<dbReference type="Gene3D" id="3.40.50.2300">
    <property type="match status" value="1"/>
</dbReference>
<feature type="modified residue" description="4-aspartylphosphate" evidence="9">
    <location>
        <position position="57"/>
    </location>
</feature>
<evidence type="ECO:0000256" key="10">
    <source>
        <dbReference type="SAM" id="Coils"/>
    </source>
</evidence>
<evidence type="ECO:0000256" key="3">
    <source>
        <dbReference type="ARBA" id="ARBA00022553"/>
    </source>
</evidence>
<comment type="catalytic activity">
    <reaction evidence="1">
        <text>ATP + protein L-histidine = ADP + protein N-phospho-L-histidine.</text>
        <dbReference type="EC" id="2.7.13.3"/>
    </reaction>
</comment>
<dbReference type="EC" id="2.7.13.3" evidence="2"/>
<keyword evidence="10" id="KW-0175">Coiled coil</keyword>
<evidence type="ECO:0000259" key="11">
    <source>
        <dbReference type="PROSITE" id="PS50109"/>
    </source>
</evidence>
<dbReference type="InterPro" id="IPR035965">
    <property type="entry name" value="PAS-like_dom_sf"/>
</dbReference>
<dbReference type="GO" id="GO:0000160">
    <property type="term" value="P:phosphorelay signal transduction system"/>
    <property type="evidence" value="ECO:0007669"/>
    <property type="project" value="InterPro"/>
</dbReference>
<dbReference type="OrthoDB" id="8127at2157"/>
<dbReference type="Pfam" id="PF00072">
    <property type="entry name" value="Response_reg"/>
    <property type="match status" value="1"/>
</dbReference>
<keyword evidence="7" id="KW-0067">ATP-binding</keyword>
<dbReference type="STRING" id="2162.BRM9_0975"/>
<evidence type="ECO:0000256" key="7">
    <source>
        <dbReference type="ARBA" id="ARBA00022840"/>
    </source>
</evidence>
<proteinExistence type="predicted"/>
<feature type="domain" description="PAC" evidence="14">
    <location>
        <begin position="220"/>
        <end position="272"/>
    </location>
</feature>
<gene>
    <name evidence="15" type="ORF">BRM9_0975</name>
    <name evidence="16" type="ORF">MB9_2029</name>
</gene>
<evidence type="ECO:0000256" key="9">
    <source>
        <dbReference type="PROSITE-ProRule" id="PRU00169"/>
    </source>
</evidence>
<dbReference type="Proteomes" id="UP000029661">
    <property type="component" value="Chromosome"/>
</dbReference>
<dbReference type="PANTHER" id="PTHR41523">
    <property type="entry name" value="TWO-COMPONENT SYSTEM SENSOR PROTEIN"/>
    <property type="match status" value="1"/>
</dbReference>
<dbReference type="InterPro" id="IPR003594">
    <property type="entry name" value="HATPase_dom"/>
</dbReference>
<dbReference type="SMART" id="SM00387">
    <property type="entry name" value="HATPase_c"/>
    <property type="match status" value="1"/>
</dbReference>
<feature type="domain" description="PAS" evidence="13">
    <location>
        <begin position="151"/>
        <end position="217"/>
    </location>
</feature>
<reference evidence="16" key="2">
    <citation type="submission" date="2014-09" db="EMBL/GenBank/DDBJ databases">
        <authorList>
            <person name="Bishop-Lilly K.A."/>
            <person name="Broomall S.M."/>
            <person name="Chain P.S."/>
            <person name="Chertkov O."/>
            <person name="Coyne S.R."/>
            <person name="Daligault H.E."/>
            <person name="Davenport K.W."/>
            <person name="Erkkila T."/>
            <person name="Frey K.G."/>
            <person name="Gibbons H.S."/>
            <person name="Gu W."/>
            <person name="Jaissle J."/>
            <person name="Johnson S.L."/>
            <person name="Koroleva G.I."/>
            <person name="Ladner J.T."/>
            <person name="Lo C.-C."/>
            <person name="Minogue T.D."/>
            <person name="Munk C."/>
            <person name="Palacios G.F."/>
            <person name="Redden C.L."/>
            <person name="Rosenzweig C.N."/>
            <person name="Scholz M.B."/>
            <person name="Teshima H."/>
            <person name="Xu Y."/>
        </authorList>
    </citation>
    <scope>NUCLEOTIDE SEQUENCE</scope>
    <source>
        <strain evidence="16">Mb9</strain>
    </source>
</reference>
<evidence type="ECO:0000256" key="8">
    <source>
        <dbReference type="ARBA" id="ARBA00023026"/>
    </source>
</evidence>
<evidence type="ECO:0000259" key="12">
    <source>
        <dbReference type="PROSITE" id="PS50110"/>
    </source>
</evidence>
<dbReference type="InterPro" id="IPR001789">
    <property type="entry name" value="Sig_transdc_resp-reg_receiver"/>
</dbReference>
<sequence length="475" mass="54103">MGSNIRILILEDVPLDLELMEAELKRDNIDFISRCVEEEVEYRKEIEEFKPDIILADHSLPHFDGISAMYIARELVPEIPFIFVSGQMGEEFAVEMLKEGATDYVLKHNLSKLSHAVKRALREAEEHRNKKEAEKALIESERCLHDLNIYLETIINASPFAIIDLYPDGRVKSLWNPAAENIFGWKKTEVMGKPLPFLDDNRQPDYEEIIENVISGEFKSDMELECAKNDGTLIYTMMATAPLLNVDNNIQGVMATFADISGMVLAEKQIKASLEEKEVLLREIHHRVKNNLQIISSLMSLQSEYTQEPETLKMFQESKNRIRSMALIHEKLYQSKDMAHIDFGEYLKSLTEMLSSFHREKKDDVNVCLNCEDVFLEIDTAISLGLIVNELVSNCFKHAFPGSRKGNIEINLLMVGGECKLEVVDDGVGLSGDFDLNHTNSLGLQIVQTLTMQLKGNLEIEKENKTLFRVLFNAN</sequence>
<evidence type="ECO:0000313" key="18">
    <source>
        <dbReference type="Proteomes" id="UP000062768"/>
    </source>
</evidence>
<dbReference type="SUPFAM" id="SSF52172">
    <property type="entry name" value="CheY-like"/>
    <property type="match status" value="1"/>
</dbReference>
<evidence type="ECO:0000313" key="17">
    <source>
        <dbReference type="Proteomes" id="UP000029661"/>
    </source>
</evidence>
<keyword evidence="4" id="KW-0808">Transferase</keyword>
<dbReference type="Gene3D" id="3.30.450.20">
    <property type="entry name" value="PAS domain"/>
    <property type="match status" value="1"/>
</dbReference>
<evidence type="ECO:0000256" key="1">
    <source>
        <dbReference type="ARBA" id="ARBA00000085"/>
    </source>
</evidence>
<dbReference type="SUPFAM" id="SSF55874">
    <property type="entry name" value="ATPase domain of HSP90 chaperone/DNA topoisomerase II/histidine kinase"/>
    <property type="match status" value="1"/>
</dbReference>
<keyword evidence="6 15" id="KW-0418">Kinase</keyword>
<evidence type="ECO:0000313" key="15">
    <source>
        <dbReference type="EMBL" id="AIS31792.1"/>
    </source>
</evidence>
<keyword evidence="3 9" id="KW-0597">Phosphoprotein</keyword>
<dbReference type="PANTHER" id="PTHR41523:SF8">
    <property type="entry name" value="ETHYLENE RESPONSE SENSOR PROTEIN"/>
    <property type="match status" value="1"/>
</dbReference>
<dbReference type="Pfam" id="PF00989">
    <property type="entry name" value="PAS"/>
    <property type="match status" value="1"/>
</dbReference>
<keyword evidence="8" id="KW-0843">Virulence</keyword>
<feature type="coiled-coil region" evidence="10">
    <location>
        <begin position="110"/>
        <end position="141"/>
    </location>
</feature>
<dbReference type="InterPro" id="IPR005467">
    <property type="entry name" value="His_kinase_dom"/>
</dbReference>
<dbReference type="PROSITE" id="PS50112">
    <property type="entry name" value="PAS"/>
    <property type="match status" value="1"/>
</dbReference>
<dbReference type="KEGG" id="mfc:BRM9_0975"/>
<dbReference type="PROSITE" id="PS50113">
    <property type="entry name" value="PAC"/>
    <property type="match status" value="1"/>
</dbReference>
<dbReference type="GO" id="GO:0005524">
    <property type="term" value="F:ATP binding"/>
    <property type="evidence" value="ECO:0007669"/>
    <property type="project" value="UniProtKB-KW"/>
</dbReference>
<evidence type="ECO:0000256" key="6">
    <source>
        <dbReference type="ARBA" id="ARBA00022777"/>
    </source>
</evidence>
<keyword evidence="18" id="KW-1185">Reference proteome</keyword>
<feature type="domain" description="Response regulatory" evidence="12">
    <location>
        <begin position="6"/>
        <end position="122"/>
    </location>
</feature>
<dbReference type="InterPro" id="IPR011006">
    <property type="entry name" value="CheY-like_superfamily"/>
</dbReference>
<dbReference type="GeneID" id="26740262"/>
<dbReference type="GO" id="GO:0004673">
    <property type="term" value="F:protein histidine kinase activity"/>
    <property type="evidence" value="ECO:0007669"/>
    <property type="project" value="UniProtKB-EC"/>
</dbReference>
<dbReference type="PROSITE" id="PS50110">
    <property type="entry name" value="RESPONSE_REGULATORY"/>
    <property type="match status" value="1"/>
</dbReference>
<dbReference type="Pfam" id="PF02518">
    <property type="entry name" value="HATPase_c"/>
    <property type="match status" value="1"/>
</dbReference>
<dbReference type="InterPro" id="IPR000700">
    <property type="entry name" value="PAS-assoc_C"/>
</dbReference>
<dbReference type="InterPro" id="IPR036890">
    <property type="entry name" value="HATPase_C_sf"/>
</dbReference>
<dbReference type="SMART" id="SM00091">
    <property type="entry name" value="PAS"/>
    <property type="match status" value="1"/>
</dbReference>
<evidence type="ECO:0000313" key="16">
    <source>
        <dbReference type="EMBL" id="CEL25656.1"/>
    </source>
</evidence>
<dbReference type="InterPro" id="IPR000014">
    <property type="entry name" value="PAS"/>
</dbReference>
<dbReference type="AlphaFoldDB" id="A0A089ZCL4"/>
<dbReference type="RefSeq" id="WP_048085019.1">
    <property type="nucleotide sequence ID" value="NZ_CP006933.1"/>
</dbReference>